<evidence type="ECO:0000256" key="5">
    <source>
        <dbReference type="ARBA" id="ARBA00022840"/>
    </source>
</evidence>
<name>A0ABM6U4Q9_FUSVA</name>
<dbReference type="SMART" id="SM00382">
    <property type="entry name" value="AAA"/>
    <property type="match status" value="1"/>
</dbReference>
<dbReference type="SUPFAM" id="SSF52540">
    <property type="entry name" value="P-loop containing nucleoside triphosphate hydrolases"/>
    <property type="match status" value="1"/>
</dbReference>
<dbReference type="PANTHER" id="PTHR42788:SF7">
    <property type="entry name" value="NITRATE ABC TRANSPORTER ATP-BINDING PROTEIN"/>
    <property type="match status" value="1"/>
</dbReference>
<keyword evidence="4" id="KW-0547">Nucleotide-binding</keyword>
<keyword evidence="2" id="KW-0813">Transport</keyword>
<keyword evidence="5 8" id="KW-0067">ATP-binding</keyword>
<evidence type="ECO:0000313" key="9">
    <source>
        <dbReference type="Proteomes" id="UP000241238"/>
    </source>
</evidence>
<dbReference type="Pfam" id="PF00005">
    <property type="entry name" value="ABC_tran"/>
    <property type="match status" value="1"/>
</dbReference>
<proteinExistence type="predicted"/>
<dbReference type="InterPro" id="IPR017871">
    <property type="entry name" value="ABC_transporter-like_CS"/>
</dbReference>
<dbReference type="Gene3D" id="3.40.50.300">
    <property type="entry name" value="P-loop containing nucleotide triphosphate hydrolases"/>
    <property type="match status" value="1"/>
</dbReference>
<evidence type="ECO:0000259" key="7">
    <source>
        <dbReference type="PROSITE" id="PS50893"/>
    </source>
</evidence>
<reference evidence="9" key="1">
    <citation type="journal article" date="2018" name="MSphere">
        <title>Fusobacterium Genomics Using MinION and Illumina Sequencing Enables Genome Completion and Correction.</title>
        <authorList>
            <person name="Todd S.M."/>
            <person name="Settlage R.E."/>
            <person name="Lahmers K.K."/>
            <person name="Slade D.J."/>
        </authorList>
    </citation>
    <scope>NUCLEOTIDE SEQUENCE [LARGE SCALE GENOMIC DNA]</scope>
    <source>
        <strain evidence="9">ATCC 27725</strain>
    </source>
</reference>
<evidence type="ECO:0000256" key="2">
    <source>
        <dbReference type="ARBA" id="ARBA00022448"/>
    </source>
</evidence>
<dbReference type="PROSITE" id="PS00211">
    <property type="entry name" value="ABC_TRANSPORTER_1"/>
    <property type="match status" value="1"/>
</dbReference>
<sequence>MLNINNVKKSFQTELGSVKKVFKGLDLHVEKGDFISIIGSNGAGKSTLLDTITGNIVPDSGTIDIDGRDITSLPRYKRGSFISKVYQNPAMGTAPSMTVFENLSMADNKGKRFGFTLGLNKKRKEYYRSLLKELDLGIEDQMDTEVGSLSGGQRQCLALIMATLNKPQVLLLDEHTAALDPKTSKIIMDKTREIVEKNNISTLMITHNLQDAINYGNRLIMLHEGEILIDVRGDEKKNLTSEKLLRIFNKKEAGLKDSELFSA</sequence>
<dbReference type="PROSITE" id="PS50893">
    <property type="entry name" value="ABC_TRANSPORTER_2"/>
    <property type="match status" value="1"/>
</dbReference>
<keyword evidence="3" id="KW-1003">Cell membrane</keyword>
<dbReference type="InterPro" id="IPR050166">
    <property type="entry name" value="ABC_transporter_ATP-bind"/>
</dbReference>
<keyword evidence="9" id="KW-1185">Reference proteome</keyword>
<protein>
    <submittedName>
        <fullName evidence="8">ABC transporter ATP-binding protein</fullName>
    </submittedName>
</protein>
<keyword evidence="6" id="KW-0472">Membrane</keyword>
<organism evidence="8 9">
    <name type="scientific">Fusobacterium varium ATCC 27725</name>
    <dbReference type="NCBI Taxonomy" id="469618"/>
    <lineage>
        <taxon>Bacteria</taxon>
        <taxon>Fusobacteriati</taxon>
        <taxon>Fusobacteriota</taxon>
        <taxon>Fusobacteriia</taxon>
        <taxon>Fusobacteriales</taxon>
        <taxon>Fusobacteriaceae</taxon>
        <taxon>Fusobacterium</taxon>
    </lineage>
</organism>
<dbReference type="InterPro" id="IPR027417">
    <property type="entry name" value="P-loop_NTPase"/>
</dbReference>
<evidence type="ECO:0000256" key="6">
    <source>
        <dbReference type="ARBA" id="ARBA00023136"/>
    </source>
</evidence>
<dbReference type="PANTHER" id="PTHR42788">
    <property type="entry name" value="TAURINE IMPORT ATP-BINDING PROTEIN-RELATED"/>
    <property type="match status" value="1"/>
</dbReference>
<dbReference type="Proteomes" id="UP000241238">
    <property type="component" value="Chromosome"/>
</dbReference>
<dbReference type="EMBL" id="CP028103">
    <property type="protein sequence ID" value="AVQ31316.1"/>
    <property type="molecule type" value="Genomic_DNA"/>
</dbReference>
<evidence type="ECO:0000256" key="3">
    <source>
        <dbReference type="ARBA" id="ARBA00022475"/>
    </source>
</evidence>
<evidence type="ECO:0000313" key="8">
    <source>
        <dbReference type="EMBL" id="AVQ31316.1"/>
    </source>
</evidence>
<dbReference type="RefSeq" id="WP_005947253.1">
    <property type="nucleotide sequence ID" value="NZ_CP028103.1"/>
</dbReference>
<evidence type="ECO:0000256" key="1">
    <source>
        <dbReference type="ARBA" id="ARBA00004202"/>
    </source>
</evidence>
<comment type="subcellular location">
    <subcellularLocation>
        <location evidence="1">Cell membrane</location>
        <topology evidence="1">Peripheral membrane protein</topology>
    </subcellularLocation>
</comment>
<dbReference type="GO" id="GO:0005524">
    <property type="term" value="F:ATP binding"/>
    <property type="evidence" value="ECO:0007669"/>
    <property type="project" value="UniProtKB-KW"/>
</dbReference>
<dbReference type="InterPro" id="IPR003593">
    <property type="entry name" value="AAA+_ATPase"/>
</dbReference>
<dbReference type="InterPro" id="IPR003439">
    <property type="entry name" value="ABC_transporter-like_ATP-bd"/>
</dbReference>
<gene>
    <name evidence="8" type="ORF">C4N18_08830</name>
</gene>
<dbReference type="GeneID" id="77468096"/>
<evidence type="ECO:0000256" key="4">
    <source>
        <dbReference type="ARBA" id="ARBA00022741"/>
    </source>
</evidence>
<feature type="domain" description="ABC transporter" evidence="7">
    <location>
        <begin position="2"/>
        <end position="249"/>
    </location>
</feature>
<accession>A0ABM6U4Q9</accession>